<dbReference type="SUPFAM" id="SSF52540">
    <property type="entry name" value="P-loop containing nucleoside triphosphate hydrolases"/>
    <property type="match status" value="1"/>
</dbReference>
<evidence type="ECO:0000256" key="3">
    <source>
        <dbReference type="ARBA" id="ARBA00022741"/>
    </source>
</evidence>
<evidence type="ECO:0000313" key="16">
    <source>
        <dbReference type="Proteomes" id="UP000266506"/>
    </source>
</evidence>
<dbReference type="FunCoup" id="A0A397S006">
    <property type="interactions" value="396"/>
</dbReference>
<keyword evidence="5 10" id="KW-0694">RNA-binding</keyword>
<dbReference type="SUPFAM" id="SSF47446">
    <property type="entry name" value="Signal peptide-binding domain"/>
    <property type="match status" value="1"/>
</dbReference>
<evidence type="ECO:0000256" key="4">
    <source>
        <dbReference type="ARBA" id="ARBA00022801"/>
    </source>
</evidence>
<keyword evidence="16" id="KW-1185">Reference proteome</keyword>
<feature type="domain" description="Signal recognition particle SRP54 helical bundle" evidence="14">
    <location>
        <begin position="2"/>
        <end position="87"/>
    </location>
</feature>
<protein>
    <recommendedName>
        <fullName evidence="10">Signal recognition particle protein</fullName>
        <ecNumber evidence="10">3.6.5.4</ecNumber>
    </recommendedName>
    <alternativeName>
        <fullName evidence="10">Fifty-four homolog</fullName>
    </alternativeName>
</protein>
<proteinExistence type="inferred from homology"/>
<dbReference type="GO" id="GO:0048500">
    <property type="term" value="C:signal recognition particle"/>
    <property type="evidence" value="ECO:0007669"/>
    <property type="project" value="UniProtKB-UniRule"/>
</dbReference>
<name>A0A397S006_9MOLU</name>
<evidence type="ECO:0000313" key="15">
    <source>
        <dbReference type="EMBL" id="RIA78009.1"/>
    </source>
</evidence>
<feature type="binding site" evidence="10">
    <location>
        <begin position="191"/>
        <end position="195"/>
    </location>
    <ligand>
        <name>GTP</name>
        <dbReference type="ChEBI" id="CHEBI:37565"/>
    </ligand>
</feature>
<feature type="compositionally biased region" description="Basic residues" evidence="11">
    <location>
        <begin position="458"/>
        <end position="472"/>
    </location>
</feature>
<dbReference type="PANTHER" id="PTHR11564:SF5">
    <property type="entry name" value="SIGNAL RECOGNITION PARTICLE SUBUNIT SRP54"/>
    <property type="match status" value="1"/>
</dbReference>
<dbReference type="CDD" id="cd18539">
    <property type="entry name" value="SRP_G"/>
    <property type="match status" value="1"/>
</dbReference>
<dbReference type="HAMAP" id="MF_00306">
    <property type="entry name" value="SRP54"/>
    <property type="match status" value="1"/>
</dbReference>
<dbReference type="GO" id="GO:0003924">
    <property type="term" value="F:GTPase activity"/>
    <property type="evidence" value="ECO:0007669"/>
    <property type="project" value="UniProtKB-UniRule"/>
</dbReference>
<dbReference type="InterPro" id="IPR013822">
    <property type="entry name" value="Signal_recog_particl_SRP54_hlx"/>
</dbReference>
<dbReference type="InterPro" id="IPR004125">
    <property type="entry name" value="Signal_recog_particle_SRP54_M"/>
</dbReference>
<sequence>MAFDSLSSRLQMGLRRLTGKGKLDEKDIDDMLREVRLSLLEADVNYKVVKKFLADIKEKALGEEILKGLNPGQQVVKVVREELKKTLGDEAVDLNIKEHGTTIVMAVGLQGAGKTTAVGKMALFYRKKLKKKPMLIAADIYRPAAVDQLVTLGKSINVPVFEMGTKVSAEKIVTEGLKKAREEGCDLVFIDTAGRLQINEELMQELKNVKEIANPDEILLTVDAMAGQDAVNVALSFHKDLDITGIILTKLDGDTRGGAALSIKEMTGIPIKIMSTGEKLDAMEIFYPDRLADRILGMGDVLTLIDTVQENINEEEMKQMAEEMMKNNFNYNDLLKQFKMIKRMGSISKLLGFLPGMGQMKQAMSQVDDKAFDKIEAIIYSMTEKERCHPELIDKDFKRRDRIAKGSGRSIQEVNRLRTMLEQMKKTMKQMKNMDEDDAKRMSQQMKNGNYSGFAQPKMKKGKGKGKGGFHY</sequence>
<feature type="domain" description="AAA+ ATPase" evidence="12">
    <location>
        <begin position="100"/>
        <end position="302"/>
    </location>
</feature>
<evidence type="ECO:0000256" key="11">
    <source>
        <dbReference type="SAM" id="MobiDB-lite"/>
    </source>
</evidence>
<dbReference type="InterPro" id="IPR022941">
    <property type="entry name" value="SRP54"/>
</dbReference>
<keyword evidence="3 10" id="KW-0547">Nucleotide-binding</keyword>
<comment type="subcellular location">
    <subcellularLocation>
        <location evidence="10">Cytoplasm</location>
    </subcellularLocation>
    <text evidence="10">The SRP-RNC complex is targeted to the cytoplasmic membrane.</text>
</comment>
<feature type="region of interest" description="Disordered" evidence="11">
    <location>
        <begin position="448"/>
        <end position="472"/>
    </location>
</feature>
<comment type="domain">
    <text evidence="10">Composed of three domains: the N-terminal N domain, which is responsible for interactions with the ribosome, the central G domain, which binds GTP, and the C-terminal M domain, which binds the RNA and the signal sequence of the RNC.</text>
</comment>
<feature type="domain" description="SRP54-type proteins GTP-binding" evidence="13">
    <location>
        <begin position="101"/>
        <end position="297"/>
    </location>
</feature>
<dbReference type="Proteomes" id="UP000266506">
    <property type="component" value="Unassembled WGS sequence"/>
</dbReference>
<accession>A0A397S006</accession>
<dbReference type="SMART" id="SM00962">
    <property type="entry name" value="SRP54"/>
    <property type="match status" value="1"/>
</dbReference>
<dbReference type="InterPro" id="IPR036891">
    <property type="entry name" value="Signal_recog_part_SRP54_M_sf"/>
</dbReference>
<evidence type="ECO:0000259" key="13">
    <source>
        <dbReference type="SMART" id="SM00962"/>
    </source>
</evidence>
<dbReference type="GO" id="GO:0005525">
    <property type="term" value="F:GTP binding"/>
    <property type="evidence" value="ECO:0007669"/>
    <property type="project" value="UniProtKB-UniRule"/>
</dbReference>
<dbReference type="InterPro" id="IPR000897">
    <property type="entry name" value="SRP54_GTPase_dom"/>
</dbReference>
<reference evidence="15 16" key="1">
    <citation type="submission" date="2018-08" db="EMBL/GenBank/DDBJ databases">
        <title>Genomic Encyclopedia of Archaeal and Bacterial Type Strains, Phase II (KMG-II): from individual species to whole genera.</title>
        <authorList>
            <person name="Goeker M."/>
        </authorList>
    </citation>
    <scope>NUCLEOTIDE SEQUENCE [LARGE SCALE GENOMIC DNA]</scope>
    <source>
        <strain evidence="15 16">ATCC 27112</strain>
    </source>
</reference>
<dbReference type="InParanoid" id="A0A397S006"/>
<dbReference type="NCBIfam" id="TIGR00959">
    <property type="entry name" value="ffh"/>
    <property type="match status" value="1"/>
</dbReference>
<evidence type="ECO:0000256" key="2">
    <source>
        <dbReference type="ARBA" id="ARBA00022490"/>
    </source>
</evidence>
<keyword evidence="4 10" id="KW-0378">Hydrolase</keyword>
<dbReference type="SMART" id="SM00382">
    <property type="entry name" value="AAA"/>
    <property type="match status" value="1"/>
</dbReference>
<dbReference type="Gene3D" id="3.40.50.300">
    <property type="entry name" value="P-loop containing nucleotide triphosphate hydrolases"/>
    <property type="match status" value="1"/>
</dbReference>
<dbReference type="InterPro" id="IPR003593">
    <property type="entry name" value="AAA+_ATPase"/>
</dbReference>
<dbReference type="GO" id="GO:0006614">
    <property type="term" value="P:SRP-dependent cotranslational protein targeting to membrane"/>
    <property type="evidence" value="ECO:0007669"/>
    <property type="project" value="InterPro"/>
</dbReference>
<comment type="caution">
    <text evidence="15">The sequence shown here is derived from an EMBL/GenBank/DDBJ whole genome shotgun (WGS) entry which is preliminary data.</text>
</comment>
<dbReference type="RefSeq" id="WP_119015754.1">
    <property type="nucleotide sequence ID" value="NZ_QXEV01000004.1"/>
</dbReference>
<dbReference type="EMBL" id="QXEV01000004">
    <property type="protein sequence ID" value="RIA78009.1"/>
    <property type="molecule type" value="Genomic_DNA"/>
</dbReference>
<dbReference type="PANTHER" id="PTHR11564">
    <property type="entry name" value="SIGNAL RECOGNITION PARTICLE 54K PROTEIN SRP54"/>
    <property type="match status" value="1"/>
</dbReference>
<keyword evidence="6 10" id="KW-0342">GTP-binding</keyword>
<dbReference type="EC" id="3.6.5.4" evidence="10"/>
<dbReference type="InterPro" id="IPR004780">
    <property type="entry name" value="SRP"/>
</dbReference>
<keyword evidence="8 10" id="KW-0687">Ribonucleoprotein</keyword>
<keyword evidence="2 10" id="KW-0963">Cytoplasm</keyword>
<dbReference type="SUPFAM" id="SSF47364">
    <property type="entry name" value="Domain of the SRP/SRP receptor G-proteins"/>
    <property type="match status" value="1"/>
</dbReference>
<evidence type="ECO:0000259" key="12">
    <source>
        <dbReference type="SMART" id="SM00382"/>
    </source>
</evidence>
<comment type="catalytic activity">
    <reaction evidence="9 10">
        <text>GTP + H2O = GDP + phosphate + H(+)</text>
        <dbReference type="Rhea" id="RHEA:19669"/>
        <dbReference type="ChEBI" id="CHEBI:15377"/>
        <dbReference type="ChEBI" id="CHEBI:15378"/>
        <dbReference type="ChEBI" id="CHEBI:37565"/>
        <dbReference type="ChEBI" id="CHEBI:43474"/>
        <dbReference type="ChEBI" id="CHEBI:58189"/>
        <dbReference type="EC" id="3.6.5.4"/>
    </reaction>
</comment>
<dbReference type="Pfam" id="PF02978">
    <property type="entry name" value="SRP_SPB"/>
    <property type="match status" value="1"/>
</dbReference>
<dbReference type="Pfam" id="PF02881">
    <property type="entry name" value="SRP54_N"/>
    <property type="match status" value="1"/>
</dbReference>
<evidence type="ECO:0000259" key="14">
    <source>
        <dbReference type="SMART" id="SM00963"/>
    </source>
</evidence>
<evidence type="ECO:0000256" key="8">
    <source>
        <dbReference type="ARBA" id="ARBA00023274"/>
    </source>
</evidence>
<feature type="binding site" evidence="10">
    <location>
        <begin position="249"/>
        <end position="252"/>
    </location>
    <ligand>
        <name>GTP</name>
        <dbReference type="ChEBI" id="CHEBI:37565"/>
    </ligand>
</feature>
<comment type="function">
    <text evidence="10">Involved in targeting and insertion of nascent membrane proteins into the cytoplasmic membrane. Binds to the hydrophobic signal sequence of the ribosome-nascent chain (RNC) as it emerges from the ribosomes. The SRP-RNC complex is then targeted to the cytoplasmic membrane where it interacts with the SRP receptor FtsY.</text>
</comment>
<evidence type="ECO:0000256" key="6">
    <source>
        <dbReference type="ARBA" id="ARBA00023134"/>
    </source>
</evidence>
<keyword evidence="7 10" id="KW-0733">Signal recognition particle</keyword>
<evidence type="ECO:0000256" key="7">
    <source>
        <dbReference type="ARBA" id="ARBA00023135"/>
    </source>
</evidence>
<evidence type="ECO:0000256" key="10">
    <source>
        <dbReference type="HAMAP-Rule" id="MF_00306"/>
    </source>
</evidence>
<dbReference type="Gene3D" id="1.10.260.30">
    <property type="entry name" value="Signal recognition particle, SRP54 subunit, M-domain"/>
    <property type="match status" value="1"/>
</dbReference>
<dbReference type="InterPro" id="IPR027417">
    <property type="entry name" value="P-loop_NTPase"/>
</dbReference>
<dbReference type="OrthoDB" id="9804720at2"/>
<evidence type="ECO:0000256" key="1">
    <source>
        <dbReference type="ARBA" id="ARBA00005450"/>
    </source>
</evidence>
<feature type="binding site" evidence="10">
    <location>
        <begin position="108"/>
        <end position="115"/>
    </location>
    <ligand>
        <name>GTP</name>
        <dbReference type="ChEBI" id="CHEBI:37565"/>
    </ligand>
</feature>
<evidence type="ECO:0000256" key="5">
    <source>
        <dbReference type="ARBA" id="ARBA00022884"/>
    </source>
</evidence>
<dbReference type="InterPro" id="IPR042101">
    <property type="entry name" value="SRP54_N_sf"/>
</dbReference>
<dbReference type="SMART" id="SM00963">
    <property type="entry name" value="SRP54_N"/>
    <property type="match status" value="1"/>
</dbReference>
<comment type="similarity">
    <text evidence="1 10">Belongs to the GTP-binding SRP family. SRP54 subfamily.</text>
</comment>
<evidence type="ECO:0000256" key="9">
    <source>
        <dbReference type="ARBA" id="ARBA00048027"/>
    </source>
</evidence>
<dbReference type="InterPro" id="IPR036225">
    <property type="entry name" value="SRP/SRP_N"/>
</dbReference>
<comment type="subunit">
    <text evidence="10">Part of the signal recognition particle protein translocation system, which is composed of SRP and FtsY.</text>
</comment>
<dbReference type="Pfam" id="PF00448">
    <property type="entry name" value="SRP54"/>
    <property type="match status" value="1"/>
</dbReference>
<dbReference type="AlphaFoldDB" id="A0A397S006"/>
<dbReference type="Gene3D" id="1.20.120.140">
    <property type="entry name" value="Signal recognition particle SRP54, nucleotide-binding domain"/>
    <property type="match status" value="1"/>
</dbReference>
<gene>
    <name evidence="10" type="primary">ffh</name>
    <name evidence="15" type="ORF">EI71_00586</name>
</gene>
<dbReference type="GO" id="GO:0008312">
    <property type="term" value="F:7S RNA binding"/>
    <property type="evidence" value="ECO:0007669"/>
    <property type="project" value="InterPro"/>
</dbReference>
<organism evidence="15 16">
    <name type="scientific">Anaeroplasma bactoclasticum</name>
    <dbReference type="NCBI Taxonomy" id="2088"/>
    <lineage>
        <taxon>Bacteria</taxon>
        <taxon>Bacillati</taxon>
        <taxon>Mycoplasmatota</taxon>
        <taxon>Mollicutes</taxon>
        <taxon>Anaeroplasmatales</taxon>
        <taxon>Anaeroplasmataceae</taxon>
        <taxon>Anaeroplasma</taxon>
    </lineage>
</organism>